<dbReference type="EMBL" id="LRBG01000012">
    <property type="protein sequence ID" value="KXU87511.1"/>
    <property type="molecule type" value="Genomic_DNA"/>
</dbReference>
<dbReference type="AlphaFoldDB" id="A0A149PR28"/>
<organism evidence="1 2">
    <name type="scientific">Paraburkholderia monticola</name>
    <dbReference type="NCBI Taxonomy" id="1399968"/>
    <lineage>
        <taxon>Bacteria</taxon>
        <taxon>Pseudomonadati</taxon>
        <taxon>Pseudomonadota</taxon>
        <taxon>Betaproteobacteria</taxon>
        <taxon>Burkholderiales</taxon>
        <taxon>Burkholderiaceae</taxon>
        <taxon>Paraburkholderia</taxon>
    </lineage>
</organism>
<accession>A0A149PR28</accession>
<dbReference type="STRING" id="1399968.CI15_15305"/>
<proteinExistence type="predicted"/>
<gene>
    <name evidence="1" type="ORF">CI15_15305</name>
</gene>
<protein>
    <recommendedName>
        <fullName evidence="3">Copper chaperone</fullName>
    </recommendedName>
</protein>
<name>A0A149PR28_9BURK</name>
<dbReference type="Proteomes" id="UP000075613">
    <property type="component" value="Unassembled WGS sequence"/>
</dbReference>
<comment type="caution">
    <text evidence="1">The sequence shown here is derived from an EMBL/GenBank/DDBJ whole genome shotgun (WGS) entry which is preliminary data.</text>
</comment>
<dbReference type="RefSeq" id="WP_062129178.1">
    <property type="nucleotide sequence ID" value="NZ_LRBG01000012.1"/>
</dbReference>
<reference evidence="1 2" key="1">
    <citation type="journal article" date="2015" name="Int. J. Syst. Evol. Microbiol.">
        <title>Burkholderia monticola sp. nov., isolated from mountain soil.</title>
        <authorList>
            <person name="Baek I."/>
            <person name="Seo B."/>
            <person name="Lee I."/>
            <person name="Yi H."/>
            <person name="Chun J."/>
        </authorList>
    </citation>
    <scope>NUCLEOTIDE SEQUENCE [LARGE SCALE GENOMIC DNA]</scope>
    <source>
        <strain evidence="1 2">JC2948</strain>
    </source>
</reference>
<evidence type="ECO:0000313" key="1">
    <source>
        <dbReference type="EMBL" id="KXU87511.1"/>
    </source>
</evidence>
<evidence type="ECO:0000313" key="2">
    <source>
        <dbReference type="Proteomes" id="UP000075613"/>
    </source>
</evidence>
<evidence type="ECO:0008006" key="3">
    <source>
        <dbReference type="Google" id="ProtNLM"/>
    </source>
</evidence>
<sequence length="66" mass="7457">MKFSMKTEIRADDLPTIEHAMKSVDPDAKIAVDVGTQSVSVDSWLMPEEFLVAFHDENYDVGIAEW</sequence>
<keyword evidence="2" id="KW-1185">Reference proteome</keyword>
<dbReference type="OrthoDB" id="9030067at2"/>